<comment type="caution">
    <text evidence="1">The sequence shown here is derived from an EMBL/GenBank/DDBJ whole genome shotgun (WGS) entry which is preliminary data.</text>
</comment>
<evidence type="ECO:0000313" key="1">
    <source>
        <dbReference type="EMBL" id="CAK7948168.1"/>
    </source>
</evidence>
<organism evidence="1 2">
    <name type="scientific">Peronospora matthiolae</name>
    <dbReference type="NCBI Taxonomy" id="2874970"/>
    <lineage>
        <taxon>Eukaryota</taxon>
        <taxon>Sar</taxon>
        <taxon>Stramenopiles</taxon>
        <taxon>Oomycota</taxon>
        <taxon>Peronosporomycetes</taxon>
        <taxon>Peronosporales</taxon>
        <taxon>Peronosporaceae</taxon>
        <taxon>Peronospora</taxon>
    </lineage>
</organism>
<evidence type="ECO:0000313" key="2">
    <source>
        <dbReference type="Proteomes" id="UP001162060"/>
    </source>
</evidence>
<reference evidence="1" key="1">
    <citation type="submission" date="2024-01" db="EMBL/GenBank/DDBJ databases">
        <authorList>
            <person name="Webb A."/>
        </authorList>
    </citation>
    <scope>NUCLEOTIDE SEQUENCE</scope>
    <source>
        <strain evidence="1">Pm1</strain>
    </source>
</reference>
<dbReference type="EMBL" id="CAKLBY020000393">
    <property type="protein sequence ID" value="CAK7948168.1"/>
    <property type="molecule type" value="Genomic_DNA"/>
</dbReference>
<gene>
    <name evidence="1" type="ORF">PM001_LOCUS33318</name>
</gene>
<proteinExistence type="predicted"/>
<dbReference type="AlphaFoldDB" id="A0AAV1VPJ6"/>
<dbReference type="Proteomes" id="UP001162060">
    <property type="component" value="Unassembled WGS sequence"/>
</dbReference>
<accession>A0AAV1VPJ6</accession>
<sequence length="41" mass="4691">MPTGQDRQKNEELSSVRYLDKDGYINKESITKDVAAISSRF</sequence>
<name>A0AAV1VPJ6_9STRA</name>
<protein>
    <submittedName>
        <fullName evidence="1">Uncharacterized protein</fullName>
    </submittedName>
</protein>